<evidence type="ECO:0000256" key="3">
    <source>
        <dbReference type="ARBA" id="ARBA00023002"/>
    </source>
</evidence>
<comment type="caution">
    <text evidence="4">The sequence shown here is derived from an EMBL/GenBank/DDBJ whole genome shotgun (WGS) entry which is preliminary data.</text>
</comment>
<dbReference type="PANTHER" id="PTHR43391">
    <property type="entry name" value="RETINOL DEHYDROGENASE-RELATED"/>
    <property type="match status" value="1"/>
</dbReference>
<evidence type="ECO:0000256" key="2">
    <source>
        <dbReference type="ARBA" id="ARBA00022857"/>
    </source>
</evidence>
<proteinExistence type="inferred from homology"/>
<evidence type="ECO:0000256" key="1">
    <source>
        <dbReference type="ARBA" id="ARBA00006484"/>
    </source>
</evidence>
<dbReference type="InterPro" id="IPR002347">
    <property type="entry name" value="SDR_fam"/>
</dbReference>
<evidence type="ECO:0000313" key="4">
    <source>
        <dbReference type="EMBL" id="RSH86650.1"/>
    </source>
</evidence>
<evidence type="ECO:0008006" key="6">
    <source>
        <dbReference type="Google" id="ProtNLM"/>
    </source>
</evidence>
<keyword evidence="2" id="KW-0521">NADP</keyword>
<dbReference type="GO" id="GO:0005829">
    <property type="term" value="C:cytosol"/>
    <property type="evidence" value="ECO:0007669"/>
    <property type="project" value="TreeGrafter"/>
</dbReference>
<protein>
    <recommendedName>
        <fullName evidence="6">NAD(P)-binding protein</fullName>
    </recommendedName>
</protein>
<dbReference type="PRINTS" id="PR00081">
    <property type="entry name" value="GDHRDH"/>
</dbReference>
<dbReference type="CDD" id="cd05233">
    <property type="entry name" value="SDR_c"/>
    <property type="match status" value="1"/>
</dbReference>
<dbReference type="PANTHER" id="PTHR43391:SF14">
    <property type="entry name" value="DEHYDROGENASE_REDUCTASE SDR FAMILY PROTEIN 7-LIKE"/>
    <property type="match status" value="1"/>
</dbReference>
<dbReference type="EMBL" id="RSCE01000002">
    <property type="protein sequence ID" value="RSH86650.1"/>
    <property type="molecule type" value="Genomic_DNA"/>
</dbReference>
<dbReference type="RefSeq" id="XP_028479435.1">
    <property type="nucleotide sequence ID" value="XM_028620463.1"/>
</dbReference>
<dbReference type="GO" id="GO:0016491">
    <property type="term" value="F:oxidoreductase activity"/>
    <property type="evidence" value="ECO:0007669"/>
    <property type="project" value="UniProtKB-KW"/>
</dbReference>
<dbReference type="STRING" id="105984.A0A427Y6D2"/>
<reference evidence="4 5" key="1">
    <citation type="submission" date="2018-11" db="EMBL/GenBank/DDBJ databases">
        <title>Genome sequence of Apiotrichum porosum DSM 27194.</title>
        <authorList>
            <person name="Aliyu H."/>
            <person name="Gorte O."/>
            <person name="Ochsenreither K."/>
        </authorList>
    </citation>
    <scope>NUCLEOTIDE SEQUENCE [LARGE SCALE GENOMIC DNA]</scope>
    <source>
        <strain evidence="4 5">DSM 27194</strain>
    </source>
</reference>
<organism evidence="4 5">
    <name type="scientific">Apiotrichum porosum</name>
    <dbReference type="NCBI Taxonomy" id="105984"/>
    <lineage>
        <taxon>Eukaryota</taxon>
        <taxon>Fungi</taxon>
        <taxon>Dikarya</taxon>
        <taxon>Basidiomycota</taxon>
        <taxon>Agaricomycotina</taxon>
        <taxon>Tremellomycetes</taxon>
        <taxon>Trichosporonales</taxon>
        <taxon>Trichosporonaceae</taxon>
        <taxon>Apiotrichum</taxon>
    </lineage>
</organism>
<keyword evidence="3" id="KW-0560">Oxidoreductase</keyword>
<name>A0A427Y6D2_9TREE</name>
<comment type="similarity">
    <text evidence="1">Belongs to the short-chain dehydrogenases/reductases (SDR) family.</text>
</comment>
<dbReference type="AlphaFoldDB" id="A0A427Y6D2"/>
<dbReference type="Pfam" id="PF00106">
    <property type="entry name" value="adh_short"/>
    <property type="match status" value="2"/>
</dbReference>
<accession>A0A427Y6D2</accession>
<dbReference type="SUPFAM" id="SSF51735">
    <property type="entry name" value="NAD(P)-binding Rossmann-fold domains"/>
    <property type="match status" value="1"/>
</dbReference>
<dbReference type="Proteomes" id="UP000279236">
    <property type="component" value="Unassembled WGS sequence"/>
</dbReference>
<evidence type="ECO:0000313" key="5">
    <source>
        <dbReference type="Proteomes" id="UP000279236"/>
    </source>
</evidence>
<dbReference type="Gene3D" id="3.40.50.720">
    <property type="entry name" value="NAD(P)-binding Rossmann-like Domain"/>
    <property type="match status" value="1"/>
</dbReference>
<dbReference type="GeneID" id="39589464"/>
<keyword evidence="5" id="KW-1185">Reference proteome</keyword>
<dbReference type="OrthoDB" id="37659at2759"/>
<gene>
    <name evidence="4" type="ORF">EHS24_004921</name>
</gene>
<sequence length="380" mass="40516">MSPFPHLDKRQTLLAAALALPLLLRLLRTRRGPSREQVLPPSSERVVLLGASSGIGKDLAVAYAKRGAKICLVARRAEVLDDVRDQLVALGLPADRVLCVPADITKVDDLIAVREAVLEAWEGFDTLHILAGVPSTRTLLQLAGVNLVPDPTDTSAKPRLIPTAIDETGNLAPTSLPAKAGLDALAIEARACGEINYVGTVLALATFLPLLASTSPSPAVHHLSSVAAAIAAPSRCLYSATKAAAYMAVESARVECEGMGVRFFSLLPGTIDNEFRTKTATAQTGGNCEVHNGVKSQWGDKILLKPSQVVDTVLTHLALPTGKYPLIPYPPFSWISGLALPPKPTFFLPFIYKAATILQLTPLGYLYVEPNARKKYGLRA</sequence>
<dbReference type="InterPro" id="IPR036291">
    <property type="entry name" value="NAD(P)-bd_dom_sf"/>
</dbReference>